<organism evidence="2 3">
    <name type="scientific">Crotalaria pallida</name>
    <name type="common">Smooth rattlebox</name>
    <name type="synonym">Crotalaria striata</name>
    <dbReference type="NCBI Taxonomy" id="3830"/>
    <lineage>
        <taxon>Eukaryota</taxon>
        <taxon>Viridiplantae</taxon>
        <taxon>Streptophyta</taxon>
        <taxon>Embryophyta</taxon>
        <taxon>Tracheophyta</taxon>
        <taxon>Spermatophyta</taxon>
        <taxon>Magnoliopsida</taxon>
        <taxon>eudicotyledons</taxon>
        <taxon>Gunneridae</taxon>
        <taxon>Pentapetalae</taxon>
        <taxon>rosids</taxon>
        <taxon>fabids</taxon>
        <taxon>Fabales</taxon>
        <taxon>Fabaceae</taxon>
        <taxon>Papilionoideae</taxon>
        <taxon>50 kb inversion clade</taxon>
        <taxon>genistoids sensu lato</taxon>
        <taxon>core genistoids</taxon>
        <taxon>Crotalarieae</taxon>
        <taxon>Crotalaria</taxon>
    </lineage>
</organism>
<evidence type="ECO:0000256" key="1">
    <source>
        <dbReference type="SAM" id="MobiDB-lite"/>
    </source>
</evidence>
<evidence type="ECO:0000313" key="2">
    <source>
        <dbReference type="EMBL" id="KAK7260342.1"/>
    </source>
</evidence>
<comment type="caution">
    <text evidence="2">The sequence shown here is derived from an EMBL/GenBank/DDBJ whole genome shotgun (WGS) entry which is preliminary data.</text>
</comment>
<feature type="region of interest" description="Disordered" evidence="1">
    <location>
        <begin position="28"/>
        <end position="60"/>
    </location>
</feature>
<gene>
    <name evidence="2" type="ORF">RIF29_26309</name>
</gene>
<dbReference type="EMBL" id="JAYWIO010000005">
    <property type="protein sequence ID" value="KAK7260342.1"/>
    <property type="molecule type" value="Genomic_DNA"/>
</dbReference>
<keyword evidence="3" id="KW-1185">Reference proteome</keyword>
<evidence type="ECO:0008006" key="4">
    <source>
        <dbReference type="Google" id="ProtNLM"/>
    </source>
</evidence>
<evidence type="ECO:0000313" key="3">
    <source>
        <dbReference type="Proteomes" id="UP001372338"/>
    </source>
</evidence>
<dbReference type="Proteomes" id="UP001372338">
    <property type="component" value="Unassembled WGS sequence"/>
</dbReference>
<feature type="compositionally biased region" description="Polar residues" evidence="1">
    <location>
        <begin position="48"/>
        <end position="60"/>
    </location>
</feature>
<name>A0AAN9EMH9_CROPI</name>
<accession>A0AAN9EMH9</accession>
<proteinExistence type="predicted"/>
<sequence length="110" mass="13023">MKGSRKQMAYEKSTRRDPCHWEYGEFDEISQAKASPPHNSQPKRSKMKYTQPNPSQVKAPQSWKTYLEAFPVEVHSYIDRIVNVEDDGHCKFRSLSLYKYGIEDNYYLVR</sequence>
<protein>
    <recommendedName>
        <fullName evidence="4">OTU domain-containing protein</fullName>
    </recommendedName>
</protein>
<dbReference type="AlphaFoldDB" id="A0AAN9EMH9"/>
<reference evidence="2 3" key="1">
    <citation type="submission" date="2024-01" db="EMBL/GenBank/DDBJ databases">
        <title>The genomes of 5 underutilized Papilionoideae crops provide insights into root nodulation and disease resistanc.</title>
        <authorList>
            <person name="Yuan L."/>
        </authorList>
    </citation>
    <scope>NUCLEOTIDE SEQUENCE [LARGE SCALE GENOMIC DNA]</scope>
    <source>
        <strain evidence="2">ZHUSHIDOU_FW_LH</strain>
        <tissue evidence="2">Leaf</tissue>
    </source>
</reference>